<dbReference type="EMBL" id="QOCE01000013">
    <property type="protein sequence ID" value="RBW58564.1"/>
    <property type="molecule type" value="Genomic_DNA"/>
</dbReference>
<dbReference type="GO" id="GO:0004084">
    <property type="term" value="F:branched-chain-amino-acid transaminase activity"/>
    <property type="evidence" value="ECO:0007669"/>
    <property type="project" value="UniProtKB-EC"/>
</dbReference>
<comment type="function">
    <text evidence="1">Acts on leucine, isoleucine and valine.</text>
</comment>
<evidence type="ECO:0000256" key="7">
    <source>
        <dbReference type="ARBA" id="ARBA00014472"/>
    </source>
</evidence>
<evidence type="ECO:0000256" key="1">
    <source>
        <dbReference type="ARBA" id="ARBA00003109"/>
    </source>
</evidence>
<sequence length="214" mass="23624">MESALCTPTEPEFRLIETFGFHPGHGAVALGRHLDRMQRSAAALVVSFDREQATALVAELAMDTPTRCRLTLERGGEFALTTAPLDANPPFWRVAVSPIALKSADPWLRHKTTRRAFYDQARATLPGAIDEWIFLNERGEVCEGTITNIFVETSKGWMTPPVESGLLPGILRQTLLEVRDLQEHVLTRTDLESASAVHMGNSLRGLIPVKVIAL</sequence>
<comment type="pathway">
    <text evidence="2">Amino-acid biosynthesis; L-isoleucine biosynthesis; L-isoleucine from 2-oxobutanoate: step 4/4.</text>
</comment>
<dbReference type="GO" id="GO:0016829">
    <property type="term" value="F:lyase activity"/>
    <property type="evidence" value="ECO:0007669"/>
    <property type="project" value="UniProtKB-KW"/>
</dbReference>
<evidence type="ECO:0000256" key="11">
    <source>
        <dbReference type="ARBA" id="ARBA00049229"/>
    </source>
</evidence>
<evidence type="ECO:0000256" key="3">
    <source>
        <dbReference type="ARBA" id="ARBA00004931"/>
    </source>
</evidence>
<evidence type="ECO:0000256" key="9">
    <source>
        <dbReference type="ARBA" id="ARBA00048212"/>
    </source>
</evidence>
<evidence type="ECO:0000256" key="6">
    <source>
        <dbReference type="ARBA" id="ARBA00013053"/>
    </source>
</evidence>
<comment type="catalytic activity">
    <reaction evidence="11">
        <text>L-leucine + 2-oxoglutarate = 4-methyl-2-oxopentanoate + L-glutamate</text>
        <dbReference type="Rhea" id="RHEA:18321"/>
        <dbReference type="ChEBI" id="CHEBI:16810"/>
        <dbReference type="ChEBI" id="CHEBI:17865"/>
        <dbReference type="ChEBI" id="CHEBI:29985"/>
        <dbReference type="ChEBI" id="CHEBI:57427"/>
        <dbReference type="EC" id="2.6.1.42"/>
    </reaction>
</comment>
<comment type="pathway">
    <text evidence="4">Amino-acid biosynthesis; L-leucine biosynthesis; L-leucine from 3-methyl-2-oxobutanoate: step 4/4.</text>
</comment>
<evidence type="ECO:0000313" key="13">
    <source>
        <dbReference type="Proteomes" id="UP000252706"/>
    </source>
</evidence>
<comment type="catalytic activity">
    <reaction evidence="10">
        <text>L-isoleucine + 2-oxoglutarate = (S)-3-methyl-2-oxopentanoate + L-glutamate</text>
        <dbReference type="Rhea" id="RHEA:24801"/>
        <dbReference type="ChEBI" id="CHEBI:16810"/>
        <dbReference type="ChEBI" id="CHEBI:29985"/>
        <dbReference type="ChEBI" id="CHEBI:35146"/>
        <dbReference type="ChEBI" id="CHEBI:58045"/>
        <dbReference type="EC" id="2.6.1.42"/>
    </reaction>
</comment>
<dbReference type="InterPro" id="IPR036038">
    <property type="entry name" value="Aminotransferase-like"/>
</dbReference>
<name>A0A366X8E5_9RHOB</name>
<evidence type="ECO:0000256" key="5">
    <source>
        <dbReference type="ARBA" id="ARBA00009320"/>
    </source>
</evidence>
<dbReference type="PANTHER" id="PTHR42743">
    <property type="entry name" value="AMINO-ACID AMINOTRANSFERASE"/>
    <property type="match status" value="1"/>
</dbReference>
<dbReference type="Proteomes" id="UP000252706">
    <property type="component" value="Unassembled WGS sequence"/>
</dbReference>
<dbReference type="PANTHER" id="PTHR42743:SF11">
    <property type="entry name" value="AMINODEOXYCHORISMATE LYASE"/>
    <property type="match status" value="1"/>
</dbReference>
<gene>
    <name evidence="12" type="ORF">DS909_06295</name>
</gene>
<dbReference type="Pfam" id="PF01063">
    <property type="entry name" value="Aminotran_4"/>
    <property type="match status" value="1"/>
</dbReference>
<evidence type="ECO:0000256" key="8">
    <source>
        <dbReference type="ARBA" id="ARBA00023304"/>
    </source>
</evidence>
<accession>A0A366X8E5</accession>
<dbReference type="GO" id="GO:0009082">
    <property type="term" value="P:branched-chain amino acid biosynthetic process"/>
    <property type="evidence" value="ECO:0007669"/>
    <property type="project" value="UniProtKB-KW"/>
</dbReference>
<dbReference type="Gene3D" id="3.20.10.10">
    <property type="entry name" value="D-amino Acid Aminotransferase, subunit A, domain 2"/>
    <property type="match status" value="1"/>
</dbReference>
<dbReference type="SUPFAM" id="SSF56752">
    <property type="entry name" value="D-aminoacid aminotransferase-like PLP-dependent enzymes"/>
    <property type="match status" value="1"/>
</dbReference>
<comment type="catalytic activity">
    <reaction evidence="9">
        <text>L-valine + 2-oxoglutarate = 3-methyl-2-oxobutanoate + L-glutamate</text>
        <dbReference type="Rhea" id="RHEA:24813"/>
        <dbReference type="ChEBI" id="CHEBI:11851"/>
        <dbReference type="ChEBI" id="CHEBI:16810"/>
        <dbReference type="ChEBI" id="CHEBI:29985"/>
        <dbReference type="ChEBI" id="CHEBI:57762"/>
        <dbReference type="EC" id="2.6.1.42"/>
    </reaction>
</comment>
<dbReference type="InterPro" id="IPR001544">
    <property type="entry name" value="Aminotrans_IV"/>
</dbReference>
<evidence type="ECO:0000313" key="12">
    <source>
        <dbReference type="EMBL" id="RBW58564.1"/>
    </source>
</evidence>
<dbReference type="InterPro" id="IPR050571">
    <property type="entry name" value="Class-IV_PLP-Dep_Aminotrnsfr"/>
</dbReference>
<reference evidence="12 13" key="1">
    <citation type="submission" date="2018-07" db="EMBL/GenBank/DDBJ databases">
        <title>Modular assembly of carbohydrate-degrading microbial communities in the ocean.</title>
        <authorList>
            <person name="Enke T.N."/>
            <person name="Datta M.S."/>
            <person name="Schwartzman J.A."/>
            <person name="Cermak N."/>
            <person name="Schmitz D.A."/>
            <person name="Barrere J."/>
            <person name="Cordero O.X."/>
        </authorList>
    </citation>
    <scope>NUCLEOTIDE SEQUENCE [LARGE SCALE GENOMIC DNA]</scope>
    <source>
        <strain evidence="12 13">C3M10</strain>
    </source>
</reference>
<dbReference type="Gene3D" id="3.30.470.10">
    <property type="match status" value="1"/>
</dbReference>
<dbReference type="InterPro" id="IPR043132">
    <property type="entry name" value="BCAT-like_C"/>
</dbReference>
<dbReference type="RefSeq" id="WP_113822602.1">
    <property type="nucleotide sequence ID" value="NZ_QOCE01000013.1"/>
</dbReference>
<proteinExistence type="inferred from homology"/>
<dbReference type="NCBIfam" id="NF005729">
    <property type="entry name" value="PRK07546.1-3"/>
    <property type="match status" value="1"/>
</dbReference>
<keyword evidence="8" id="KW-0028">Amino-acid biosynthesis</keyword>
<comment type="caution">
    <text evidence="12">The sequence shown here is derived from an EMBL/GenBank/DDBJ whole genome shotgun (WGS) entry which is preliminary data.</text>
</comment>
<keyword evidence="8" id="KW-0100">Branched-chain amino acid biosynthesis</keyword>
<dbReference type="AlphaFoldDB" id="A0A366X8E5"/>
<evidence type="ECO:0000256" key="10">
    <source>
        <dbReference type="ARBA" id="ARBA00048798"/>
    </source>
</evidence>
<organism evidence="12 13">
    <name type="scientific">Phaeobacter gallaeciensis</name>
    <dbReference type="NCBI Taxonomy" id="60890"/>
    <lineage>
        <taxon>Bacteria</taxon>
        <taxon>Pseudomonadati</taxon>
        <taxon>Pseudomonadota</taxon>
        <taxon>Alphaproteobacteria</taxon>
        <taxon>Rhodobacterales</taxon>
        <taxon>Roseobacteraceae</taxon>
        <taxon>Phaeobacter</taxon>
    </lineage>
</organism>
<comment type="pathway">
    <text evidence="3">Amino-acid biosynthesis; L-valine biosynthesis; L-valine from pyruvate: step 4/4.</text>
</comment>
<comment type="similarity">
    <text evidence="5">Belongs to the class-IV pyridoxal-phosphate-dependent aminotransferase family.</text>
</comment>
<evidence type="ECO:0000256" key="4">
    <source>
        <dbReference type="ARBA" id="ARBA00005072"/>
    </source>
</evidence>
<evidence type="ECO:0000256" key="2">
    <source>
        <dbReference type="ARBA" id="ARBA00004824"/>
    </source>
</evidence>
<keyword evidence="12" id="KW-0456">Lyase</keyword>
<dbReference type="OrthoDB" id="9809239at2"/>
<protein>
    <recommendedName>
        <fullName evidence="7">Probable branched-chain-amino-acid aminotransferase</fullName>
        <ecNumber evidence="6">2.6.1.42</ecNumber>
    </recommendedName>
</protein>
<dbReference type="EC" id="2.6.1.42" evidence="6"/>
<dbReference type="InterPro" id="IPR043131">
    <property type="entry name" value="BCAT-like_N"/>
</dbReference>